<organism evidence="1 2">
    <name type="scientific">Virgibacillus indicus</name>
    <dbReference type="NCBI Taxonomy" id="2024554"/>
    <lineage>
        <taxon>Bacteria</taxon>
        <taxon>Bacillati</taxon>
        <taxon>Bacillota</taxon>
        <taxon>Bacilli</taxon>
        <taxon>Bacillales</taxon>
        <taxon>Bacillaceae</taxon>
        <taxon>Virgibacillus</taxon>
    </lineage>
</organism>
<evidence type="ECO:0000313" key="2">
    <source>
        <dbReference type="Proteomes" id="UP000216498"/>
    </source>
</evidence>
<accession>A0A265NB09</accession>
<reference evidence="1 2" key="1">
    <citation type="submission" date="2017-08" db="EMBL/GenBank/DDBJ databases">
        <title>Virgibacillus indicus sp. nov. and Virgibacillus profoundi sp. nov, two moderately halophilic bacteria isolated from marine sediment by using the Microfluidic Streak Plate.</title>
        <authorList>
            <person name="Xu B."/>
            <person name="Hu B."/>
            <person name="Wang J."/>
            <person name="Zhu Y."/>
            <person name="Huang L."/>
            <person name="Du W."/>
            <person name="Huang Y."/>
        </authorList>
    </citation>
    <scope>NUCLEOTIDE SEQUENCE [LARGE SCALE GENOMIC DNA]</scope>
    <source>
        <strain evidence="1 2">IO3-P2-C2</strain>
    </source>
</reference>
<gene>
    <name evidence="1" type="ORF">CIL03_12585</name>
</gene>
<sequence length="145" mass="16939">MNPLNKSVTIELRTTIDDNGQMEYNTIKQQGNFYKRNELDVLTYEEKVDGQGAIKNLITIQPDRVSIKRSGNVTMNQKFRSNHTTENVFQHPHGNIHMETFTNSIRYKIADHNVEGELNIFYTVKLNGQEERKHELVLTYKEDPQ</sequence>
<dbReference type="EMBL" id="NPMS01000005">
    <property type="protein sequence ID" value="OZU88476.1"/>
    <property type="molecule type" value="Genomic_DNA"/>
</dbReference>
<dbReference type="RefSeq" id="WP_094886215.1">
    <property type="nucleotide sequence ID" value="NZ_NPMS01000005.1"/>
</dbReference>
<comment type="caution">
    <text evidence="1">The sequence shown here is derived from an EMBL/GenBank/DDBJ whole genome shotgun (WGS) entry which is preliminary data.</text>
</comment>
<name>A0A265NB09_9BACI</name>
<dbReference type="SUPFAM" id="SSF50814">
    <property type="entry name" value="Lipocalins"/>
    <property type="match status" value="1"/>
</dbReference>
<proteinExistence type="predicted"/>
<dbReference type="InterPro" id="IPR012674">
    <property type="entry name" value="Calycin"/>
</dbReference>
<dbReference type="InterPro" id="IPR015231">
    <property type="entry name" value="DUF1934"/>
</dbReference>
<keyword evidence="2" id="KW-1185">Reference proteome</keyword>
<evidence type="ECO:0000313" key="1">
    <source>
        <dbReference type="EMBL" id="OZU88476.1"/>
    </source>
</evidence>
<dbReference type="AlphaFoldDB" id="A0A265NB09"/>
<protein>
    <recommendedName>
        <fullName evidence="3">DUF1934 domain-containing protein</fullName>
    </recommendedName>
</protein>
<dbReference type="Pfam" id="PF09148">
    <property type="entry name" value="DUF1934"/>
    <property type="match status" value="1"/>
</dbReference>
<evidence type="ECO:0008006" key="3">
    <source>
        <dbReference type="Google" id="ProtNLM"/>
    </source>
</evidence>
<dbReference type="Proteomes" id="UP000216498">
    <property type="component" value="Unassembled WGS sequence"/>
</dbReference>
<dbReference type="OrthoDB" id="2352933at2"/>
<dbReference type="Gene3D" id="2.40.128.20">
    <property type="match status" value="1"/>
</dbReference>